<sequence length="200" mass="21977">MEHLAAAAATGAGRKRRRASVGSTEHYEEISRLGKGNFGAVVKARHRVTGQTVAIKRLTLDDADGGFVEDPMREASLHEACAGHPFIVGFHGIVRNPSTSRLCLVMECVDGPSLHDYLHHQRRGLPKLPEATVRAVMWQLLTAAKKMHDSRIVHRDIKPEKILVGGDHRAVKICDFGLAMSLSEAPPYEQAGTLFYKAPR</sequence>
<dbReference type="FunFam" id="3.30.200.20:FF:000691">
    <property type="entry name" value="Cyclin-dependent kinase G-1"/>
    <property type="match status" value="1"/>
</dbReference>
<evidence type="ECO:0000259" key="7">
    <source>
        <dbReference type="PROSITE" id="PS50011"/>
    </source>
</evidence>
<dbReference type="InterPro" id="IPR000719">
    <property type="entry name" value="Prot_kinase_dom"/>
</dbReference>
<dbReference type="GO" id="GO:0007346">
    <property type="term" value="P:regulation of mitotic cell cycle"/>
    <property type="evidence" value="ECO:0007669"/>
    <property type="project" value="TreeGrafter"/>
</dbReference>
<dbReference type="Pfam" id="PF00069">
    <property type="entry name" value="Pkinase"/>
    <property type="match status" value="1"/>
</dbReference>
<evidence type="ECO:0000313" key="8">
    <source>
        <dbReference type="EMBL" id="OEL26291.1"/>
    </source>
</evidence>
<keyword evidence="8" id="KW-0808">Transferase</keyword>
<dbReference type="PROSITE" id="PS50011">
    <property type="entry name" value="PROTEIN_KINASE_DOM"/>
    <property type="match status" value="1"/>
</dbReference>
<feature type="binding site" evidence="6">
    <location>
        <position position="56"/>
    </location>
    <ligand>
        <name>ATP</name>
        <dbReference type="ChEBI" id="CHEBI:30616"/>
    </ligand>
</feature>
<dbReference type="GO" id="GO:0008353">
    <property type="term" value="F:RNA polymerase II CTD heptapeptide repeat kinase activity"/>
    <property type="evidence" value="ECO:0007669"/>
    <property type="project" value="UniProtKB-EC"/>
</dbReference>
<dbReference type="PANTHER" id="PTHR24056">
    <property type="entry name" value="CELL DIVISION PROTEIN KINASE"/>
    <property type="match status" value="1"/>
</dbReference>
<proteinExistence type="predicted"/>
<keyword evidence="8" id="KW-0418">Kinase</keyword>
<dbReference type="GO" id="GO:0005634">
    <property type="term" value="C:nucleus"/>
    <property type="evidence" value="ECO:0007669"/>
    <property type="project" value="TreeGrafter"/>
</dbReference>
<evidence type="ECO:0000256" key="6">
    <source>
        <dbReference type="PROSITE-ProRule" id="PRU10141"/>
    </source>
</evidence>
<dbReference type="EC" id="2.7.11.23" evidence="1"/>
<evidence type="ECO:0000256" key="1">
    <source>
        <dbReference type="ARBA" id="ARBA00012409"/>
    </source>
</evidence>
<comment type="catalytic activity">
    <reaction evidence="5">
        <text>[DNA-directed RNA polymerase] + ATP = phospho-[DNA-directed RNA polymerase] + ADP + H(+)</text>
        <dbReference type="Rhea" id="RHEA:10216"/>
        <dbReference type="Rhea" id="RHEA-COMP:11321"/>
        <dbReference type="Rhea" id="RHEA-COMP:11322"/>
        <dbReference type="ChEBI" id="CHEBI:15378"/>
        <dbReference type="ChEBI" id="CHEBI:30616"/>
        <dbReference type="ChEBI" id="CHEBI:43176"/>
        <dbReference type="ChEBI" id="CHEBI:68546"/>
        <dbReference type="ChEBI" id="CHEBI:456216"/>
        <dbReference type="EC" id="2.7.11.23"/>
    </reaction>
</comment>
<evidence type="ECO:0000313" key="9">
    <source>
        <dbReference type="Proteomes" id="UP000095767"/>
    </source>
</evidence>
<evidence type="ECO:0000256" key="5">
    <source>
        <dbReference type="ARBA" id="ARBA00049280"/>
    </source>
</evidence>
<dbReference type="Proteomes" id="UP000095767">
    <property type="component" value="Unassembled WGS sequence"/>
</dbReference>
<evidence type="ECO:0000256" key="2">
    <source>
        <dbReference type="ARBA" id="ARBA00022553"/>
    </source>
</evidence>
<gene>
    <name evidence="8" type="ORF">BAE44_0012690</name>
</gene>
<evidence type="ECO:0000256" key="4">
    <source>
        <dbReference type="ARBA" id="ARBA00022840"/>
    </source>
</evidence>
<accession>A0A1E5VMD7</accession>
<feature type="domain" description="Protein kinase" evidence="7">
    <location>
        <begin position="27"/>
        <end position="200"/>
    </location>
</feature>
<dbReference type="OrthoDB" id="607479at2759"/>
<dbReference type="InterPro" id="IPR011009">
    <property type="entry name" value="Kinase-like_dom_sf"/>
</dbReference>
<comment type="caution">
    <text evidence="8">The sequence shown here is derived from an EMBL/GenBank/DDBJ whole genome shotgun (WGS) entry which is preliminary data.</text>
</comment>
<keyword evidence="4 6" id="KW-0067">ATP-binding</keyword>
<dbReference type="PROSITE" id="PS00107">
    <property type="entry name" value="PROTEIN_KINASE_ATP"/>
    <property type="match status" value="1"/>
</dbReference>
<evidence type="ECO:0000256" key="3">
    <source>
        <dbReference type="ARBA" id="ARBA00022741"/>
    </source>
</evidence>
<dbReference type="InterPro" id="IPR017441">
    <property type="entry name" value="Protein_kinase_ATP_BS"/>
</dbReference>
<dbReference type="AlphaFoldDB" id="A0A1E5VMD7"/>
<dbReference type="SUPFAM" id="SSF56112">
    <property type="entry name" value="Protein kinase-like (PK-like)"/>
    <property type="match status" value="1"/>
</dbReference>
<keyword evidence="9" id="KW-1185">Reference proteome</keyword>
<keyword evidence="3 6" id="KW-0547">Nucleotide-binding</keyword>
<dbReference type="PANTHER" id="PTHR24056:SF395">
    <property type="entry name" value="PROTEIN KINASE DOMAIN-CONTAINING PROTEIN"/>
    <property type="match status" value="1"/>
</dbReference>
<dbReference type="GO" id="GO:0005524">
    <property type="term" value="F:ATP binding"/>
    <property type="evidence" value="ECO:0007669"/>
    <property type="project" value="UniProtKB-UniRule"/>
</dbReference>
<dbReference type="EMBL" id="LWDX02034945">
    <property type="protein sequence ID" value="OEL26291.1"/>
    <property type="molecule type" value="Genomic_DNA"/>
</dbReference>
<dbReference type="InterPro" id="IPR050108">
    <property type="entry name" value="CDK"/>
</dbReference>
<reference evidence="8 9" key="1">
    <citation type="submission" date="2016-09" db="EMBL/GenBank/DDBJ databases">
        <title>The draft genome of Dichanthelium oligosanthes: A C3 panicoid grass species.</title>
        <authorList>
            <person name="Studer A.J."/>
            <person name="Schnable J.C."/>
            <person name="Brutnell T.P."/>
        </authorList>
    </citation>
    <scope>NUCLEOTIDE SEQUENCE [LARGE SCALE GENOMIC DNA]</scope>
    <source>
        <strain evidence="9">cv. Kellogg 1175</strain>
        <tissue evidence="8">Leaf</tissue>
    </source>
</reference>
<keyword evidence="2" id="KW-0597">Phosphoprotein</keyword>
<organism evidence="8 9">
    <name type="scientific">Dichanthelium oligosanthes</name>
    <dbReference type="NCBI Taxonomy" id="888268"/>
    <lineage>
        <taxon>Eukaryota</taxon>
        <taxon>Viridiplantae</taxon>
        <taxon>Streptophyta</taxon>
        <taxon>Embryophyta</taxon>
        <taxon>Tracheophyta</taxon>
        <taxon>Spermatophyta</taxon>
        <taxon>Magnoliopsida</taxon>
        <taxon>Liliopsida</taxon>
        <taxon>Poales</taxon>
        <taxon>Poaceae</taxon>
        <taxon>PACMAD clade</taxon>
        <taxon>Panicoideae</taxon>
        <taxon>Panicodae</taxon>
        <taxon>Paniceae</taxon>
        <taxon>Dichantheliinae</taxon>
        <taxon>Dichanthelium</taxon>
    </lineage>
</organism>
<protein>
    <recommendedName>
        <fullName evidence="1">[RNA-polymerase]-subunit kinase</fullName>
        <ecNumber evidence="1">2.7.11.23</ecNumber>
    </recommendedName>
</protein>
<name>A0A1E5VMD7_9POAL</name>
<dbReference type="Gene3D" id="1.10.510.10">
    <property type="entry name" value="Transferase(Phosphotransferase) domain 1"/>
    <property type="match status" value="1"/>
</dbReference>